<evidence type="ECO:0000256" key="1">
    <source>
        <dbReference type="SAM" id="MobiDB-lite"/>
    </source>
</evidence>
<evidence type="ECO:0000313" key="3">
    <source>
        <dbReference type="Proteomes" id="UP000076154"/>
    </source>
</evidence>
<name>A0A369JRA0_HYPMA</name>
<reference evidence="2" key="1">
    <citation type="submission" date="2018-04" db="EMBL/GenBank/DDBJ databases">
        <title>Whole genome sequencing of Hypsizygus marmoreus.</title>
        <authorList>
            <person name="Choi I.-G."/>
            <person name="Min B."/>
            <person name="Kim J.-G."/>
            <person name="Kim S."/>
            <person name="Oh Y.-L."/>
            <person name="Kong W.-S."/>
            <person name="Park H."/>
            <person name="Jeong J."/>
            <person name="Song E.-S."/>
        </authorList>
    </citation>
    <scope>NUCLEOTIDE SEQUENCE [LARGE SCALE GENOMIC DNA]</scope>
    <source>
        <strain evidence="2">51987-8</strain>
    </source>
</reference>
<dbReference type="EMBL" id="LUEZ02000048">
    <property type="protein sequence ID" value="RDB23077.1"/>
    <property type="molecule type" value="Genomic_DNA"/>
</dbReference>
<accession>A0A369JRA0</accession>
<dbReference type="AlphaFoldDB" id="A0A369JRA0"/>
<gene>
    <name evidence="2" type="ORF">Hypma_009841</name>
</gene>
<comment type="caution">
    <text evidence="2">The sequence shown here is derived from an EMBL/GenBank/DDBJ whole genome shotgun (WGS) entry which is preliminary data.</text>
</comment>
<feature type="region of interest" description="Disordered" evidence="1">
    <location>
        <begin position="52"/>
        <end position="142"/>
    </location>
</feature>
<organism evidence="2 3">
    <name type="scientific">Hypsizygus marmoreus</name>
    <name type="common">White beech mushroom</name>
    <name type="synonym">Agaricus marmoreus</name>
    <dbReference type="NCBI Taxonomy" id="39966"/>
    <lineage>
        <taxon>Eukaryota</taxon>
        <taxon>Fungi</taxon>
        <taxon>Dikarya</taxon>
        <taxon>Basidiomycota</taxon>
        <taxon>Agaricomycotina</taxon>
        <taxon>Agaricomycetes</taxon>
        <taxon>Agaricomycetidae</taxon>
        <taxon>Agaricales</taxon>
        <taxon>Tricholomatineae</taxon>
        <taxon>Lyophyllaceae</taxon>
        <taxon>Hypsizygus</taxon>
    </lineage>
</organism>
<protein>
    <submittedName>
        <fullName evidence="2">Uncharacterized protein</fullName>
    </submittedName>
</protein>
<evidence type="ECO:0000313" key="2">
    <source>
        <dbReference type="EMBL" id="RDB23077.1"/>
    </source>
</evidence>
<feature type="compositionally biased region" description="Basic and acidic residues" evidence="1">
    <location>
        <begin position="53"/>
        <end position="64"/>
    </location>
</feature>
<sequence>MRPYPRRVFNGVLKLSTIVYILDGNYKTLHLIPVRKDVFRMWARHFYMPHPTAQHDGEMDKPGEAYDDVTEDVDDVSVSSKRGCKRGGEESPAPMDMNTDLNYISHGYHEHLYPPRPPRIPPSLTTASSPHLSPRLPNPQCR</sequence>
<keyword evidence="3" id="KW-1185">Reference proteome</keyword>
<dbReference type="Proteomes" id="UP000076154">
    <property type="component" value="Unassembled WGS sequence"/>
</dbReference>
<feature type="compositionally biased region" description="Acidic residues" evidence="1">
    <location>
        <begin position="65"/>
        <end position="75"/>
    </location>
</feature>
<proteinExistence type="predicted"/>
<dbReference type="InParanoid" id="A0A369JRA0"/>